<accession>A0A7X2H8W2</accession>
<keyword evidence="1" id="KW-1133">Transmembrane helix</keyword>
<keyword evidence="4" id="KW-1185">Reference proteome</keyword>
<sequence length="491" mass="54691">MIEKEERILRQNADEVKENTETIQEMKIYNAMRDGIKRGKKRSRKRIFSLGMGAIAAVAAVLLIFSFSGLPVAVKDEPSVQSASTGHWDDFKAYREDSVLDPALASALEQNLVKPIRQSAENKGYRIDVAGAVTDGRKVFVLYSVQNNTDKEVVHADFSLHFGTYQDPYPRKGTSLGILPGDSRIRAGQTVNFIYSTNLLPSRQYSQDAKLGVILTETSDEALLSSSNKYRTSLDVAFELDPDMLKDQNHTIYPEQTLTVGGQKIIVNQLLYTPLSTYVDVEYDKNNDKQIFEWINPVLIGKSGDHIEKLYYPDLLTSHNSEVYSDDSKATLIFKKSLAGPLDSVALKIAGIAAQDKDRLKIVVDLNKKQIIEAPGNDLEVVEPVPEEHAEAGEILLRRKPINDPYSSSFSMSLPSSYTDAEGQVHQTVNKQFAAINFGGFSRSKEGTVVDEVRYNFGEAALDYPQPLTIKVERYCNPVMDTQSVELSSSK</sequence>
<dbReference type="Pfam" id="PF13786">
    <property type="entry name" value="DUF4179"/>
    <property type="match status" value="1"/>
</dbReference>
<evidence type="ECO:0000259" key="2">
    <source>
        <dbReference type="Pfam" id="PF13786"/>
    </source>
</evidence>
<dbReference type="EMBL" id="WJXB01000007">
    <property type="protein sequence ID" value="MRN54993.1"/>
    <property type="molecule type" value="Genomic_DNA"/>
</dbReference>
<dbReference type="InterPro" id="IPR025436">
    <property type="entry name" value="DUF4179"/>
</dbReference>
<organism evidence="3 4">
    <name type="scientific">Paenibacillus monticola</name>
    <dbReference type="NCBI Taxonomy" id="2666075"/>
    <lineage>
        <taxon>Bacteria</taxon>
        <taxon>Bacillati</taxon>
        <taxon>Bacillota</taxon>
        <taxon>Bacilli</taxon>
        <taxon>Bacillales</taxon>
        <taxon>Paenibacillaceae</taxon>
        <taxon>Paenibacillus</taxon>
    </lineage>
</organism>
<dbReference type="RefSeq" id="WP_154120509.1">
    <property type="nucleotide sequence ID" value="NZ_WJXB01000007.1"/>
</dbReference>
<reference evidence="3 4" key="1">
    <citation type="submission" date="2019-11" db="EMBL/GenBank/DDBJ databases">
        <title>Paenibacillus monticola sp. nov., a novel PGPR strain isolated from mountain sample in China.</title>
        <authorList>
            <person name="Zhao Q."/>
            <person name="Li H.-P."/>
            <person name="Zhang J.-L."/>
        </authorList>
    </citation>
    <scope>NUCLEOTIDE SEQUENCE [LARGE SCALE GENOMIC DNA]</scope>
    <source>
        <strain evidence="3 4">LC-T2</strain>
    </source>
</reference>
<evidence type="ECO:0000313" key="3">
    <source>
        <dbReference type="EMBL" id="MRN54993.1"/>
    </source>
</evidence>
<name>A0A7X2H8W2_9BACL</name>
<proteinExistence type="predicted"/>
<dbReference type="AlphaFoldDB" id="A0A7X2H8W2"/>
<comment type="caution">
    <text evidence="3">The sequence shown here is derived from an EMBL/GenBank/DDBJ whole genome shotgun (WGS) entry which is preliminary data.</text>
</comment>
<protein>
    <submittedName>
        <fullName evidence="3">DUF4179 domain-containing protein</fullName>
    </submittedName>
</protein>
<keyword evidence="1" id="KW-0812">Transmembrane</keyword>
<feature type="transmembrane region" description="Helical" evidence="1">
    <location>
        <begin position="47"/>
        <end position="70"/>
    </location>
</feature>
<evidence type="ECO:0000256" key="1">
    <source>
        <dbReference type="SAM" id="Phobius"/>
    </source>
</evidence>
<gene>
    <name evidence="3" type="ORF">GJB61_18610</name>
</gene>
<evidence type="ECO:0000313" key="4">
    <source>
        <dbReference type="Proteomes" id="UP000463051"/>
    </source>
</evidence>
<dbReference type="Proteomes" id="UP000463051">
    <property type="component" value="Unassembled WGS sequence"/>
</dbReference>
<keyword evidence="1" id="KW-0472">Membrane</keyword>
<feature type="domain" description="DUF4179" evidence="2">
    <location>
        <begin position="45"/>
        <end position="146"/>
    </location>
</feature>